<dbReference type="PANTHER" id="PTHR42901:SF1">
    <property type="entry name" value="ALCOHOL DEHYDROGENASE"/>
    <property type="match status" value="1"/>
</dbReference>
<protein>
    <submittedName>
        <fullName evidence="3">YciK family oxidoreductase</fullName>
    </submittedName>
</protein>
<dbReference type="PRINTS" id="PR00081">
    <property type="entry name" value="GDHRDH"/>
</dbReference>
<dbReference type="RefSeq" id="WP_162084883.1">
    <property type="nucleotide sequence ID" value="NZ_AP021881.1"/>
</dbReference>
<dbReference type="SUPFAM" id="SSF51735">
    <property type="entry name" value="NAD(P)-binding Rossmann-fold domains"/>
    <property type="match status" value="1"/>
</dbReference>
<evidence type="ECO:0000313" key="4">
    <source>
        <dbReference type="Proteomes" id="UP000463939"/>
    </source>
</evidence>
<keyword evidence="4" id="KW-1185">Reference proteome</keyword>
<proteinExistence type="inferred from homology"/>
<evidence type="ECO:0000256" key="2">
    <source>
        <dbReference type="ARBA" id="ARBA00023002"/>
    </source>
</evidence>
<dbReference type="AlphaFoldDB" id="A0A809RJR8"/>
<dbReference type="GO" id="GO:0016491">
    <property type="term" value="F:oxidoreductase activity"/>
    <property type="evidence" value="ECO:0007669"/>
    <property type="project" value="UniProtKB-KW"/>
</dbReference>
<keyword evidence="2" id="KW-0560">Oxidoreductase</keyword>
<gene>
    <name evidence="3" type="ORF">SFSGTM_17720</name>
</gene>
<dbReference type="KEGG" id="sniv:SFSGTM_17720"/>
<dbReference type="InterPro" id="IPR002347">
    <property type="entry name" value="SDR_fam"/>
</dbReference>
<evidence type="ECO:0000256" key="1">
    <source>
        <dbReference type="ARBA" id="ARBA00006484"/>
    </source>
</evidence>
<dbReference type="Proteomes" id="UP000463939">
    <property type="component" value="Chromosome"/>
</dbReference>
<dbReference type="Pfam" id="PF00106">
    <property type="entry name" value="adh_short"/>
    <property type="match status" value="1"/>
</dbReference>
<organism evidence="3 4">
    <name type="scientific">Sulfuriferula nivalis</name>
    <dbReference type="NCBI Taxonomy" id="2675298"/>
    <lineage>
        <taxon>Bacteria</taxon>
        <taxon>Pseudomonadati</taxon>
        <taxon>Pseudomonadota</taxon>
        <taxon>Betaproteobacteria</taxon>
        <taxon>Nitrosomonadales</taxon>
        <taxon>Sulfuricellaceae</taxon>
        <taxon>Sulfuriferula</taxon>
    </lineage>
</organism>
<dbReference type="InterPro" id="IPR036291">
    <property type="entry name" value="NAD(P)-bd_dom_sf"/>
</dbReference>
<dbReference type="EMBL" id="AP021881">
    <property type="protein sequence ID" value="BBP01064.1"/>
    <property type="molecule type" value="Genomic_DNA"/>
</dbReference>
<reference evidence="4" key="1">
    <citation type="submission" date="2019-11" db="EMBL/GenBank/DDBJ databases">
        <title>Isolation and characterization of a novel species in the genus Sulfuriferula.</title>
        <authorList>
            <person name="Mochizuki J."/>
            <person name="Kojima H."/>
            <person name="Fukui M."/>
        </authorList>
    </citation>
    <scope>NUCLEOTIDE SEQUENCE [LARGE SCALE GENOMIC DNA]</scope>
    <source>
        <strain evidence="4">SGTM</strain>
    </source>
</reference>
<comment type="similarity">
    <text evidence="1">Belongs to the short-chain dehydrogenases/reductases (SDR) family.</text>
</comment>
<accession>A0A809RJR8</accession>
<sequence>MKNYIAPKTLLQDRVILVTGAGRGVGREAALSYAAHGATVILHGRNVAQLEAVYDEIEAAGYPQAAIIPLDFEKADAQAFEGLAGSIGLQLKRLDGILHNATAALSPFPLELHNFDQWMTLLRVNVAAPAALTKACLPLLKASPNASVIMTGESHGHTPSAFWGAYAVSKAALEPMVQIWAQELENLHPNVRINALIPGPVNSPIRRKTHPGEDQMSIAQPADLMPAYLYLMGDDSAQIKGEVICL</sequence>
<dbReference type="Gene3D" id="3.40.50.720">
    <property type="entry name" value="NAD(P)-binding Rossmann-like Domain"/>
    <property type="match status" value="1"/>
</dbReference>
<name>A0A809RJR8_9PROT</name>
<dbReference type="NCBIfam" id="NF006509">
    <property type="entry name" value="PRK08945.1"/>
    <property type="match status" value="1"/>
</dbReference>
<evidence type="ECO:0000313" key="3">
    <source>
        <dbReference type="EMBL" id="BBP01064.1"/>
    </source>
</evidence>
<dbReference type="PANTHER" id="PTHR42901">
    <property type="entry name" value="ALCOHOL DEHYDROGENASE"/>
    <property type="match status" value="1"/>
</dbReference>